<accession>A0ABM0JRK6</accession>
<evidence type="ECO:0000313" key="4">
    <source>
        <dbReference type="Proteomes" id="UP000694888"/>
    </source>
</evidence>
<organism evidence="4 5">
    <name type="scientific">Aplysia californica</name>
    <name type="common">California sea hare</name>
    <dbReference type="NCBI Taxonomy" id="6500"/>
    <lineage>
        <taxon>Eukaryota</taxon>
        <taxon>Metazoa</taxon>
        <taxon>Spiralia</taxon>
        <taxon>Lophotrochozoa</taxon>
        <taxon>Mollusca</taxon>
        <taxon>Gastropoda</taxon>
        <taxon>Heterobranchia</taxon>
        <taxon>Euthyneura</taxon>
        <taxon>Tectipleura</taxon>
        <taxon>Aplysiida</taxon>
        <taxon>Aplysioidea</taxon>
        <taxon>Aplysiidae</taxon>
        <taxon>Aplysia</taxon>
    </lineage>
</organism>
<keyword evidence="4" id="KW-1185">Reference proteome</keyword>
<proteinExistence type="predicted"/>
<evidence type="ECO:0000259" key="3">
    <source>
        <dbReference type="Pfam" id="PF00135"/>
    </source>
</evidence>
<dbReference type="GeneID" id="101851414"/>
<evidence type="ECO:0000313" key="5">
    <source>
        <dbReference type="RefSeq" id="XP_005099900.1"/>
    </source>
</evidence>
<feature type="transmembrane region" description="Helical" evidence="2">
    <location>
        <begin position="127"/>
        <end position="153"/>
    </location>
</feature>
<keyword evidence="2" id="KW-0472">Membrane</keyword>
<sequence>MSQFGYSHLQEEWEGHDSAPIQTSDSWVASFDDPRLHATALTDSSIVNQTPEAQSQNDTSSPRSTKSSKDTHAVDNVKYTPLSRTGVHELRPFDEESVEGLDKDRVVFDSFISINGGQNSKPVVRRFHVLICGLLSACAALVVFALIYVFVILPAHNGKIVYPDGQMHTADLAKLRKLGENVVVTSCGLVRGQMEGGAHSFKGIPYAEPPVGRGRWRPPVPLSYHSRTCWSGIFNATSFGSKCVQPKFKDVSEVEGDEDCLFLNIWTPTLNPEFHLPVIVWFHSGDFVYGSGNMPGMSPGPRVALDTNAVYVSFNYRLGSLGFLALDELRDEREKTTGNYGIMDQLLALRWVKENIGHFGGNENQITVFGHGSGATSIQALLASPFSTGLFHRAWLSSPEPVLNKTLSEACRDNAEFQKKSGCSGAQCMRQLTAKDVSRSSPWQLEAHWTLDQLIQPHSSQLRNGIVIFDGHIVHWNKAHEGPFGTDVPVVFGTSYFDLSSMQDQQSLINLTWEGFNDIIAHHMSGVLGTEATVQALKLYAHIPSVQYTSPAQFPGVPSAELARMIGDLKNVCPIKILADAYSYVHSSPAYVYVAELYPSHNMKLSSSISTTFVGWDVMAFFNGFDELGFQAGQGDINFQNVLREEVMSFARSGKPDASRWRVVSETTGVIGRGVTVTPVQSEYYSKCEFWKQYGFFKYTWL</sequence>
<feature type="compositionally biased region" description="Polar residues" evidence="1">
    <location>
        <begin position="41"/>
        <end position="65"/>
    </location>
</feature>
<keyword evidence="5" id="KW-0378">Hydrolase</keyword>
<dbReference type="SUPFAM" id="SSF53474">
    <property type="entry name" value="alpha/beta-Hydrolases"/>
    <property type="match status" value="1"/>
</dbReference>
<protein>
    <submittedName>
        <fullName evidence="5">Pyrethroid hydrolase Ces2a</fullName>
    </submittedName>
</protein>
<dbReference type="InterPro" id="IPR019819">
    <property type="entry name" value="Carboxylesterase_B_CS"/>
</dbReference>
<dbReference type="Gene3D" id="3.40.50.1820">
    <property type="entry name" value="alpha/beta hydrolase"/>
    <property type="match status" value="1"/>
</dbReference>
<dbReference type="Pfam" id="PF00135">
    <property type="entry name" value="COesterase"/>
    <property type="match status" value="1"/>
</dbReference>
<feature type="region of interest" description="Disordered" evidence="1">
    <location>
        <begin position="1"/>
        <end position="27"/>
    </location>
</feature>
<dbReference type="PANTHER" id="PTHR11559">
    <property type="entry name" value="CARBOXYLESTERASE"/>
    <property type="match status" value="1"/>
</dbReference>
<dbReference type="InterPro" id="IPR029058">
    <property type="entry name" value="AB_hydrolase_fold"/>
</dbReference>
<evidence type="ECO:0000256" key="1">
    <source>
        <dbReference type="SAM" id="MobiDB-lite"/>
    </source>
</evidence>
<gene>
    <name evidence="5" type="primary">LOC101851414</name>
</gene>
<feature type="domain" description="Carboxylesterase type B" evidence="3">
    <location>
        <begin position="180"/>
        <end position="691"/>
    </location>
</feature>
<name>A0ABM0JRK6_APLCA</name>
<keyword evidence="2" id="KW-1133">Transmembrane helix</keyword>
<feature type="region of interest" description="Disordered" evidence="1">
    <location>
        <begin position="40"/>
        <end position="75"/>
    </location>
</feature>
<dbReference type="Proteomes" id="UP000694888">
    <property type="component" value="Unplaced"/>
</dbReference>
<dbReference type="RefSeq" id="XP_005099900.1">
    <property type="nucleotide sequence ID" value="XM_005099843.3"/>
</dbReference>
<dbReference type="InterPro" id="IPR050309">
    <property type="entry name" value="Type-B_Carboxylest/Lipase"/>
</dbReference>
<dbReference type="PROSITE" id="PS00941">
    <property type="entry name" value="CARBOXYLESTERASE_B_2"/>
    <property type="match status" value="1"/>
</dbReference>
<reference evidence="5" key="1">
    <citation type="submission" date="2025-08" db="UniProtKB">
        <authorList>
            <consortium name="RefSeq"/>
        </authorList>
    </citation>
    <scope>IDENTIFICATION</scope>
</reference>
<dbReference type="GO" id="GO:0016787">
    <property type="term" value="F:hydrolase activity"/>
    <property type="evidence" value="ECO:0007669"/>
    <property type="project" value="UniProtKB-KW"/>
</dbReference>
<keyword evidence="2" id="KW-0812">Transmembrane</keyword>
<evidence type="ECO:0000256" key="2">
    <source>
        <dbReference type="SAM" id="Phobius"/>
    </source>
</evidence>
<dbReference type="InterPro" id="IPR002018">
    <property type="entry name" value="CarbesteraseB"/>
</dbReference>